<reference evidence="2 3" key="1">
    <citation type="submission" date="2018-07" db="EMBL/GenBank/DDBJ databases">
        <title>Lottiidibacillus patelloidae gen. nov., sp. nov., isolated from the intestinal tract of a marine limpet and the reclassification of B. taeanensis BH030017T, B. algicola KMM 3737T and B. hwajinpoensis SW-72T as genus Lottiidibacillus.</title>
        <authorList>
            <person name="Liu R."/>
            <person name="Huang Z."/>
        </authorList>
    </citation>
    <scope>NUCLEOTIDE SEQUENCE [LARGE SCALE GENOMIC DNA]</scope>
    <source>
        <strain evidence="2 3">BH030017</strain>
    </source>
</reference>
<sequence length="112" mass="12874">MIFVNKVIIVEGKTDRNQLERVLKEPVEIITTYGTIGREKLDELVDSIEGQDVYILVDADEAGEKLRKQLIRELPTATHLEVPKKYRQVAETPLFYLAKILSDAHFDVYSIE</sequence>
<dbReference type="EMBL" id="QOCW01000001">
    <property type="protein sequence ID" value="RBW71256.1"/>
    <property type="molecule type" value="Genomic_DNA"/>
</dbReference>
<dbReference type="GO" id="GO:0006364">
    <property type="term" value="P:rRNA processing"/>
    <property type="evidence" value="ECO:0007669"/>
    <property type="project" value="TreeGrafter"/>
</dbReference>
<accession>A0A366Y081</accession>
<evidence type="ECO:0000313" key="3">
    <source>
        <dbReference type="Proteomes" id="UP000253314"/>
    </source>
</evidence>
<dbReference type="PROSITE" id="PS50880">
    <property type="entry name" value="TOPRIM"/>
    <property type="match status" value="1"/>
</dbReference>
<dbReference type="RefSeq" id="WP_113803961.1">
    <property type="nucleotide sequence ID" value="NZ_QOCW01000001.1"/>
</dbReference>
<dbReference type="AlphaFoldDB" id="A0A366Y081"/>
<comment type="caution">
    <text evidence="2">The sequence shown here is derived from an EMBL/GenBank/DDBJ whole genome shotgun (WGS) entry which is preliminary data.</text>
</comment>
<dbReference type="Pfam" id="PF01751">
    <property type="entry name" value="Toprim"/>
    <property type="match status" value="1"/>
</dbReference>
<evidence type="ECO:0000313" key="2">
    <source>
        <dbReference type="EMBL" id="RBW71256.1"/>
    </source>
</evidence>
<protein>
    <recommendedName>
        <fullName evidence="1">Toprim domain-containing protein</fullName>
    </recommendedName>
</protein>
<dbReference type="SUPFAM" id="SSF110455">
    <property type="entry name" value="Toprim domain"/>
    <property type="match status" value="1"/>
</dbReference>
<dbReference type="PANTHER" id="PTHR39156">
    <property type="entry name" value="RIBONUCLEASE M5"/>
    <property type="match status" value="1"/>
</dbReference>
<dbReference type="Proteomes" id="UP000253314">
    <property type="component" value="Unassembled WGS sequence"/>
</dbReference>
<feature type="domain" description="Toprim" evidence="1">
    <location>
        <begin position="5"/>
        <end position="93"/>
    </location>
</feature>
<gene>
    <name evidence="2" type="ORF">DS031_00450</name>
</gene>
<name>A0A366Y081_9BACI</name>
<dbReference type="InterPro" id="IPR006171">
    <property type="entry name" value="TOPRIM_dom"/>
</dbReference>
<dbReference type="Gene3D" id="3.40.1360.10">
    <property type="match status" value="1"/>
</dbReference>
<evidence type="ECO:0000259" key="1">
    <source>
        <dbReference type="PROSITE" id="PS50880"/>
    </source>
</evidence>
<keyword evidence="3" id="KW-1185">Reference proteome</keyword>
<dbReference type="SMART" id="SM00493">
    <property type="entry name" value="TOPRIM"/>
    <property type="match status" value="1"/>
</dbReference>
<dbReference type="PANTHER" id="PTHR39156:SF2">
    <property type="entry name" value="DNA PRIMASE (BACTERIAL TYPE) AND SMALL PRIMASE-LIKE PROTEINS"/>
    <property type="match status" value="1"/>
</dbReference>
<organism evidence="2 3">
    <name type="scientific">Bacillus taeanensis</name>
    <dbReference type="NCBI Taxonomy" id="273032"/>
    <lineage>
        <taxon>Bacteria</taxon>
        <taxon>Bacillati</taxon>
        <taxon>Bacillota</taxon>
        <taxon>Bacilli</taxon>
        <taxon>Bacillales</taxon>
        <taxon>Bacillaceae</taxon>
        <taxon>Bacillus</taxon>
    </lineage>
</organism>
<dbReference type="OrthoDB" id="2417742at2"/>
<dbReference type="GO" id="GO:0043822">
    <property type="term" value="F:ribonuclease M5 activity"/>
    <property type="evidence" value="ECO:0007669"/>
    <property type="project" value="TreeGrafter"/>
</dbReference>
<proteinExistence type="predicted"/>